<organism evidence="4 5">
    <name type="scientific">Romboutsia faecis</name>
    <dbReference type="NCBI Taxonomy" id="2764597"/>
    <lineage>
        <taxon>Bacteria</taxon>
        <taxon>Bacillati</taxon>
        <taxon>Bacillota</taxon>
        <taxon>Clostridia</taxon>
        <taxon>Peptostreptococcales</taxon>
        <taxon>Peptostreptococcaceae</taxon>
        <taxon>Romboutsia</taxon>
    </lineage>
</organism>
<dbReference type="Proteomes" id="UP000609849">
    <property type="component" value="Unassembled WGS sequence"/>
</dbReference>
<comment type="caution">
    <text evidence="4">The sequence shown here is derived from an EMBL/GenBank/DDBJ whole genome shotgun (WGS) entry which is preliminary data.</text>
</comment>
<keyword evidence="3" id="KW-0812">Transmembrane</keyword>
<protein>
    <submittedName>
        <fullName evidence="4">Uncharacterized protein</fullName>
    </submittedName>
</protein>
<evidence type="ECO:0000313" key="5">
    <source>
        <dbReference type="Proteomes" id="UP000609849"/>
    </source>
</evidence>
<sequence length="148" mass="17813">MIKYLITKVAEEEVERRMKDKKMMMYAAVGVLAGVGAYVSYRAIKNCMADRELDEDLEYLQSYEDELDQDYYENEYIKEKVKKREEAEDKELREKVDEFNSRRLNFENEDIVSPKELSHYVEQIKVDKDETNINEDDISKDKYDEYEE</sequence>
<feature type="transmembrane region" description="Helical" evidence="3">
    <location>
        <begin position="23"/>
        <end position="41"/>
    </location>
</feature>
<keyword evidence="3" id="KW-1133">Transmembrane helix</keyword>
<keyword evidence="5" id="KW-1185">Reference proteome</keyword>
<evidence type="ECO:0000256" key="1">
    <source>
        <dbReference type="SAM" id="Coils"/>
    </source>
</evidence>
<feature type="coiled-coil region" evidence="1">
    <location>
        <begin position="82"/>
        <end position="109"/>
    </location>
</feature>
<name>A0ABR7JRX7_9FIRM</name>
<evidence type="ECO:0000256" key="3">
    <source>
        <dbReference type="SAM" id="Phobius"/>
    </source>
</evidence>
<accession>A0ABR7JRX7</accession>
<evidence type="ECO:0000256" key="2">
    <source>
        <dbReference type="SAM" id="MobiDB-lite"/>
    </source>
</evidence>
<keyword evidence="3" id="KW-0472">Membrane</keyword>
<evidence type="ECO:0000313" key="4">
    <source>
        <dbReference type="EMBL" id="MBC5997625.1"/>
    </source>
</evidence>
<proteinExistence type="predicted"/>
<dbReference type="EMBL" id="JACRWE010000006">
    <property type="protein sequence ID" value="MBC5997625.1"/>
    <property type="molecule type" value="Genomic_DNA"/>
</dbReference>
<dbReference type="RefSeq" id="WP_153972421.1">
    <property type="nucleotide sequence ID" value="NZ_JACRWE010000006.1"/>
</dbReference>
<reference evidence="4 5" key="1">
    <citation type="submission" date="2020-08" db="EMBL/GenBank/DDBJ databases">
        <authorList>
            <person name="Liu C."/>
            <person name="Sun Q."/>
        </authorList>
    </citation>
    <scope>NUCLEOTIDE SEQUENCE [LARGE SCALE GENOMIC DNA]</scope>
    <source>
        <strain evidence="4 5">NSJ-18</strain>
    </source>
</reference>
<feature type="region of interest" description="Disordered" evidence="2">
    <location>
        <begin position="128"/>
        <end position="148"/>
    </location>
</feature>
<gene>
    <name evidence="4" type="ORF">H8923_12695</name>
</gene>
<keyword evidence="1" id="KW-0175">Coiled coil</keyword>